<organism evidence="1 2">
    <name type="scientific">Oryza sativa subsp. indica</name>
    <name type="common">Rice</name>
    <dbReference type="NCBI Taxonomy" id="39946"/>
    <lineage>
        <taxon>Eukaryota</taxon>
        <taxon>Viridiplantae</taxon>
        <taxon>Streptophyta</taxon>
        <taxon>Embryophyta</taxon>
        <taxon>Tracheophyta</taxon>
        <taxon>Spermatophyta</taxon>
        <taxon>Magnoliopsida</taxon>
        <taxon>Liliopsida</taxon>
        <taxon>Poales</taxon>
        <taxon>Poaceae</taxon>
        <taxon>BOP clade</taxon>
        <taxon>Oryzoideae</taxon>
        <taxon>Oryzeae</taxon>
        <taxon>Oryzinae</taxon>
        <taxon>Oryza</taxon>
        <taxon>Oryza sativa</taxon>
    </lineage>
</organism>
<keyword evidence="2" id="KW-1185">Reference proteome</keyword>
<protein>
    <submittedName>
        <fullName evidence="1">Uncharacterized protein</fullName>
    </submittedName>
</protein>
<sequence length="138" mass="16123">MVLVNELLERHKLERFVRRPNLVGISPTREFEERSNTLSLEQFASPSGIVSRSELCLRSRTFSLWRWFSGGNLPEKWFEEKLSALRNVRFPREELIVPDRESLKRFSAVTRPGCLRLQLTPVHWQKGTLALDLPLYAS</sequence>
<proteinExistence type="predicted"/>
<evidence type="ECO:0000313" key="2">
    <source>
        <dbReference type="Proteomes" id="UP000007015"/>
    </source>
</evidence>
<dbReference type="Proteomes" id="UP000007015">
    <property type="component" value="Chromosome 2"/>
</dbReference>
<name>A2X732_ORYSI</name>
<dbReference type="Gramene" id="BGIOSGA006071-TA">
    <property type="protein sequence ID" value="BGIOSGA006071-PA"/>
    <property type="gene ID" value="BGIOSGA006071"/>
</dbReference>
<dbReference type="OMA" id="PREGEMW"/>
<reference evidence="1 2" key="1">
    <citation type="journal article" date="2005" name="PLoS Biol.">
        <title>The genomes of Oryza sativa: a history of duplications.</title>
        <authorList>
            <person name="Yu J."/>
            <person name="Wang J."/>
            <person name="Lin W."/>
            <person name="Li S."/>
            <person name="Li H."/>
            <person name="Zhou J."/>
            <person name="Ni P."/>
            <person name="Dong W."/>
            <person name="Hu S."/>
            <person name="Zeng C."/>
            <person name="Zhang J."/>
            <person name="Zhang Y."/>
            <person name="Li R."/>
            <person name="Xu Z."/>
            <person name="Li S."/>
            <person name="Li X."/>
            <person name="Zheng H."/>
            <person name="Cong L."/>
            <person name="Lin L."/>
            <person name="Yin J."/>
            <person name="Geng J."/>
            <person name="Li G."/>
            <person name="Shi J."/>
            <person name="Liu J."/>
            <person name="Lv H."/>
            <person name="Li J."/>
            <person name="Wang J."/>
            <person name="Deng Y."/>
            <person name="Ran L."/>
            <person name="Shi X."/>
            <person name="Wang X."/>
            <person name="Wu Q."/>
            <person name="Li C."/>
            <person name="Ren X."/>
            <person name="Wang J."/>
            <person name="Wang X."/>
            <person name="Li D."/>
            <person name="Liu D."/>
            <person name="Zhang X."/>
            <person name="Ji Z."/>
            <person name="Zhao W."/>
            <person name="Sun Y."/>
            <person name="Zhang Z."/>
            <person name="Bao J."/>
            <person name="Han Y."/>
            <person name="Dong L."/>
            <person name="Ji J."/>
            <person name="Chen P."/>
            <person name="Wu S."/>
            <person name="Liu J."/>
            <person name="Xiao Y."/>
            <person name="Bu D."/>
            <person name="Tan J."/>
            <person name="Yang L."/>
            <person name="Ye C."/>
            <person name="Zhang J."/>
            <person name="Xu J."/>
            <person name="Zhou Y."/>
            <person name="Yu Y."/>
            <person name="Zhang B."/>
            <person name="Zhuang S."/>
            <person name="Wei H."/>
            <person name="Liu B."/>
            <person name="Lei M."/>
            <person name="Yu H."/>
            <person name="Li Y."/>
            <person name="Xu H."/>
            <person name="Wei S."/>
            <person name="He X."/>
            <person name="Fang L."/>
            <person name="Zhang Z."/>
            <person name="Zhang Y."/>
            <person name="Huang X."/>
            <person name="Su Z."/>
            <person name="Tong W."/>
            <person name="Li J."/>
            <person name="Tong Z."/>
            <person name="Li S."/>
            <person name="Ye J."/>
            <person name="Wang L."/>
            <person name="Fang L."/>
            <person name="Lei T."/>
            <person name="Chen C."/>
            <person name="Chen H."/>
            <person name="Xu Z."/>
            <person name="Li H."/>
            <person name="Huang H."/>
            <person name="Zhang F."/>
            <person name="Xu H."/>
            <person name="Li N."/>
            <person name="Zhao C."/>
            <person name="Li S."/>
            <person name="Dong L."/>
            <person name="Huang Y."/>
            <person name="Li L."/>
            <person name="Xi Y."/>
            <person name="Qi Q."/>
            <person name="Li W."/>
            <person name="Zhang B."/>
            <person name="Hu W."/>
            <person name="Zhang Y."/>
            <person name="Tian X."/>
            <person name="Jiao Y."/>
            <person name="Liang X."/>
            <person name="Jin J."/>
            <person name="Gao L."/>
            <person name="Zheng W."/>
            <person name="Hao B."/>
            <person name="Liu S."/>
            <person name="Wang W."/>
            <person name="Yuan L."/>
            <person name="Cao M."/>
            <person name="McDermott J."/>
            <person name="Samudrala R."/>
            <person name="Wang J."/>
            <person name="Wong G.K."/>
            <person name="Yang H."/>
        </authorList>
    </citation>
    <scope>NUCLEOTIDE SEQUENCE [LARGE SCALE GENOMIC DNA]</scope>
    <source>
        <strain evidence="2">cv. 93-11</strain>
    </source>
</reference>
<dbReference type="HOGENOM" id="CLU_1858563_0_0_1"/>
<accession>A2X732</accession>
<dbReference type="AlphaFoldDB" id="A2X732"/>
<dbReference type="EMBL" id="CM000127">
    <property type="protein sequence ID" value="EAY86642.1"/>
    <property type="molecule type" value="Genomic_DNA"/>
</dbReference>
<evidence type="ECO:0000313" key="1">
    <source>
        <dbReference type="EMBL" id="EAY86642.1"/>
    </source>
</evidence>
<gene>
    <name evidence="1" type="ORF">OsI_08022</name>
</gene>